<reference evidence="8 9" key="1">
    <citation type="submission" date="2018-05" db="EMBL/GenBank/DDBJ databases">
        <title>Genomic Encyclopedia of Type Strains, Phase IV (KMG-IV): sequencing the most valuable type-strain genomes for metagenomic binning, comparative biology and taxonomic classification.</title>
        <authorList>
            <person name="Goeker M."/>
        </authorList>
    </citation>
    <scope>NUCLEOTIDE SEQUENCE [LARGE SCALE GENOMIC DNA]</scope>
    <source>
        <strain evidence="8 9">DSM 25134</strain>
    </source>
</reference>
<evidence type="ECO:0000256" key="2">
    <source>
        <dbReference type="ARBA" id="ARBA00022490"/>
    </source>
</evidence>
<evidence type="ECO:0000313" key="9">
    <source>
        <dbReference type="Proteomes" id="UP000248395"/>
    </source>
</evidence>
<dbReference type="GO" id="GO:0005737">
    <property type="term" value="C:cytoplasm"/>
    <property type="evidence" value="ECO:0007669"/>
    <property type="project" value="UniProtKB-SubCell"/>
</dbReference>
<evidence type="ECO:0000256" key="3">
    <source>
        <dbReference type="ARBA" id="ARBA00022679"/>
    </source>
</evidence>
<dbReference type="HAMAP" id="MF_02210">
    <property type="entry name" value="RimI"/>
    <property type="match status" value="1"/>
</dbReference>
<dbReference type="GO" id="GO:0008999">
    <property type="term" value="F:protein-N-terminal-alanine acetyltransferase activity"/>
    <property type="evidence" value="ECO:0007669"/>
    <property type="project" value="UniProtKB-UniRule"/>
</dbReference>
<dbReference type="InterPro" id="IPR016181">
    <property type="entry name" value="Acyl_CoA_acyltransferase"/>
</dbReference>
<keyword evidence="2 5" id="KW-0963">Cytoplasm</keyword>
<dbReference type="SUPFAM" id="SSF55729">
    <property type="entry name" value="Acyl-CoA N-acyltransferases (Nat)"/>
    <property type="match status" value="1"/>
</dbReference>
<feature type="binding site" evidence="5">
    <location>
        <position position="106"/>
    </location>
    <ligand>
        <name>acetyl-CoA</name>
        <dbReference type="ChEBI" id="CHEBI:57288"/>
    </ligand>
</feature>
<dbReference type="Proteomes" id="UP000248395">
    <property type="component" value="Unassembled WGS sequence"/>
</dbReference>
<dbReference type="InterPro" id="IPR000182">
    <property type="entry name" value="GNAT_dom"/>
</dbReference>
<protein>
    <recommendedName>
        <fullName evidence="5 6">[Ribosomal protein bS18]-alanine N-acetyltransferase</fullName>
        <ecNumber evidence="5 6">2.3.1.266</ecNumber>
    </recommendedName>
</protein>
<evidence type="ECO:0000256" key="5">
    <source>
        <dbReference type="HAMAP-Rule" id="MF_02210"/>
    </source>
</evidence>
<keyword evidence="4 5" id="KW-0012">Acyltransferase</keyword>
<dbReference type="Pfam" id="PF00583">
    <property type="entry name" value="Acetyltransf_1"/>
    <property type="match status" value="1"/>
</dbReference>
<comment type="catalytic activity">
    <reaction evidence="5 6">
        <text>N-terminal L-alanyl-[ribosomal protein bS18] + acetyl-CoA = N-terminal N(alpha)-acetyl-L-alanyl-[ribosomal protein bS18] + CoA + H(+)</text>
        <dbReference type="Rhea" id="RHEA:43756"/>
        <dbReference type="Rhea" id="RHEA-COMP:10676"/>
        <dbReference type="Rhea" id="RHEA-COMP:10677"/>
        <dbReference type="ChEBI" id="CHEBI:15378"/>
        <dbReference type="ChEBI" id="CHEBI:57287"/>
        <dbReference type="ChEBI" id="CHEBI:57288"/>
        <dbReference type="ChEBI" id="CHEBI:64718"/>
        <dbReference type="ChEBI" id="CHEBI:83683"/>
        <dbReference type="EC" id="2.3.1.266"/>
    </reaction>
</comment>
<gene>
    <name evidence="5" type="primary">rimI</name>
    <name evidence="8" type="ORF">DFR38_12069</name>
</gene>
<dbReference type="RefSeq" id="WP_059284861.1">
    <property type="nucleotide sequence ID" value="NZ_LNQU01000010.1"/>
</dbReference>
<evidence type="ECO:0000313" key="8">
    <source>
        <dbReference type="EMBL" id="PXX42272.1"/>
    </source>
</evidence>
<dbReference type="PANTHER" id="PTHR43420:SF44">
    <property type="entry name" value="ACETYLTRANSFERASE YPEA"/>
    <property type="match status" value="1"/>
</dbReference>
<proteinExistence type="inferred from homology"/>
<dbReference type="EC" id="2.3.1.266" evidence="5 6"/>
<feature type="active site" description="Proton acceptor" evidence="5">
    <location>
        <position position="101"/>
    </location>
</feature>
<sequence>MSSVRRYHPASAHDLATQEAAATAHGWSAGNYQDSINAGHAFYCLEQPETGFAVVMPVLDEAELLNIVIAAPQQGRGLGRQLLEGLMQDLRQQGCQRLFLEVRASNAPARALYLRCGFHESGLRKNYYAGGDGQREHAILMEACL</sequence>
<evidence type="ECO:0000256" key="6">
    <source>
        <dbReference type="RuleBase" id="RU363094"/>
    </source>
</evidence>
<dbReference type="PANTHER" id="PTHR43420">
    <property type="entry name" value="ACETYLTRANSFERASE"/>
    <property type="match status" value="1"/>
</dbReference>
<comment type="function">
    <text evidence="5 6">Acetylates the N-terminal alanine of ribosomal protein bS18.</text>
</comment>
<evidence type="ECO:0000256" key="4">
    <source>
        <dbReference type="ARBA" id="ARBA00023315"/>
    </source>
</evidence>
<dbReference type="PROSITE" id="PS51186">
    <property type="entry name" value="GNAT"/>
    <property type="match status" value="1"/>
</dbReference>
<comment type="caution">
    <text evidence="5">Lacks conserved residue(s) required for the propagation of feature annotation.</text>
</comment>
<dbReference type="InterPro" id="IPR050680">
    <property type="entry name" value="YpeA/RimI_acetyltransf"/>
</dbReference>
<dbReference type="OrthoDB" id="9796919at2"/>
<comment type="similarity">
    <text evidence="1 5 6">Belongs to the acetyltransferase family. RimI subfamily.</text>
</comment>
<dbReference type="InterPro" id="IPR043690">
    <property type="entry name" value="RimI"/>
</dbReference>
<dbReference type="Gene3D" id="3.40.630.30">
    <property type="match status" value="1"/>
</dbReference>
<dbReference type="NCBIfam" id="TIGR01575">
    <property type="entry name" value="rimI"/>
    <property type="match status" value="1"/>
</dbReference>
<keyword evidence="8" id="KW-0687">Ribonucleoprotein</keyword>
<feature type="domain" description="N-acetyltransferase" evidence="7">
    <location>
        <begin position="2"/>
        <end position="145"/>
    </location>
</feature>
<keyword evidence="9" id="KW-1185">Reference proteome</keyword>
<keyword evidence="3 5" id="KW-0808">Transferase</keyword>
<comment type="subcellular location">
    <subcellularLocation>
        <location evidence="5 6">Cytoplasm</location>
    </subcellularLocation>
</comment>
<name>A0A318J4G2_9NEIS</name>
<evidence type="ECO:0000259" key="7">
    <source>
        <dbReference type="PROSITE" id="PS51186"/>
    </source>
</evidence>
<evidence type="ECO:0000256" key="1">
    <source>
        <dbReference type="ARBA" id="ARBA00005395"/>
    </source>
</evidence>
<keyword evidence="8" id="KW-0689">Ribosomal protein</keyword>
<comment type="caution">
    <text evidence="8">The sequence shown here is derived from an EMBL/GenBank/DDBJ whole genome shotgun (WGS) entry which is preliminary data.</text>
</comment>
<dbReference type="InterPro" id="IPR006464">
    <property type="entry name" value="AcTrfase_RimI/Ard1"/>
</dbReference>
<accession>A0A318J4G2</accession>
<dbReference type="EMBL" id="QJKC01000020">
    <property type="protein sequence ID" value="PXX42272.1"/>
    <property type="molecule type" value="Genomic_DNA"/>
</dbReference>
<dbReference type="AlphaFoldDB" id="A0A318J4G2"/>
<dbReference type="GO" id="GO:0005840">
    <property type="term" value="C:ribosome"/>
    <property type="evidence" value="ECO:0007669"/>
    <property type="project" value="UniProtKB-KW"/>
</dbReference>
<organism evidence="8 9">
    <name type="scientific">Aquitalea magnusonii</name>
    <dbReference type="NCBI Taxonomy" id="332411"/>
    <lineage>
        <taxon>Bacteria</taxon>
        <taxon>Pseudomonadati</taxon>
        <taxon>Pseudomonadota</taxon>
        <taxon>Betaproteobacteria</taxon>
        <taxon>Neisseriales</taxon>
        <taxon>Chromobacteriaceae</taxon>
        <taxon>Aquitalea</taxon>
    </lineage>
</organism>
<feature type="active site" description="Proton donor" evidence="5">
    <location>
        <position position="113"/>
    </location>
</feature>
<dbReference type="CDD" id="cd04301">
    <property type="entry name" value="NAT_SF"/>
    <property type="match status" value="1"/>
</dbReference>